<accession>A0A4Y1X034</accession>
<evidence type="ECO:0000256" key="3">
    <source>
        <dbReference type="ARBA" id="ARBA00038374"/>
    </source>
</evidence>
<name>A0A4Y1X034_9BACT</name>
<comment type="similarity">
    <text evidence="3">Belongs to the peptidase U32 family.</text>
</comment>
<dbReference type="AlphaFoldDB" id="A0A4Y1X034"/>
<dbReference type="RefSeq" id="WP_141428439.1">
    <property type="nucleotide sequence ID" value="NZ_AP019736.1"/>
</dbReference>
<dbReference type="GeneID" id="98673256"/>
<keyword evidence="5" id="KW-1185">Reference proteome</keyword>
<dbReference type="Proteomes" id="UP000319374">
    <property type="component" value="Chromosome"/>
</dbReference>
<keyword evidence="2" id="KW-0378">Hydrolase</keyword>
<dbReference type="Pfam" id="PF01136">
    <property type="entry name" value="Peptidase_U32"/>
    <property type="match status" value="1"/>
</dbReference>
<dbReference type="KEGG" id="ada:A5CPEGH6_12790"/>
<dbReference type="EMBL" id="AP019736">
    <property type="protein sequence ID" value="BBL06641.1"/>
    <property type="molecule type" value="Genomic_DNA"/>
</dbReference>
<dbReference type="GO" id="GO:0006508">
    <property type="term" value="P:proteolysis"/>
    <property type="evidence" value="ECO:0007669"/>
    <property type="project" value="UniProtKB-KW"/>
</dbReference>
<protein>
    <submittedName>
        <fullName evidence="4">Collagenase</fullName>
    </submittedName>
</protein>
<dbReference type="PROSITE" id="PS01276">
    <property type="entry name" value="PEPTIDASE_U32"/>
    <property type="match status" value="1"/>
</dbReference>
<dbReference type="GO" id="GO:0008233">
    <property type="term" value="F:peptidase activity"/>
    <property type="evidence" value="ECO:0007669"/>
    <property type="project" value="UniProtKB-KW"/>
</dbReference>
<dbReference type="InterPro" id="IPR051454">
    <property type="entry name" value="RNA/ubiquinone_mod_enzymes"/>
</dbReference>
<gene>
    <name evidence="4" type="ORF">A5CPEGH6_12790</name>
</gene>
<keyword evidence="1" id="KW-0645">Protease</keyword>
<dbReference type="PANTHER" id="PTHR30217">
    <property type="entry name" value="PEPTIDASE U32 FAMILY"/>
    <property type="match status" value="1"/>
</dbReference>
<organism evidence="4 5">
    <name type="scientific">Alistipes dispar</name>
    <dbReference type="NCBI Taxonomy" id="2585119"/>
    <lineage>
        <taxon>Bacteria</taxon>
        <taxon>Pseudomonadati</taxon>
        <taxon>Bacteroidota</taxon>
        <taxon>Bacteroidia</taxon>
        <taxon>Bacteroidales</taxon>
        <taxon>Rikenellaceae</taxon>
        <taxon>Alistipes</taxon>
    </lineage>
</organism>
<sequence length="421" mass="46305">MKRSDIEIMAPVGSYESLAAAIQAGADAVYFGVGKLNMRSASAANFSLDDLARIVATAHAAGVKAYLTVNTVVYEEEITTVHEVIDRARAEGVDAVIASDMAAILYARRIGQEVHISTQCNISNSEAVKFYAQWADTVVLARELSLEQVAEIRRRIVENDIRGPRGELVEIEMFAHGALCMSISGKCYLSLYETGCSANRGACRQLCRRKYTVRDKETGAELDVDGRYVLSPKDLCTIDFLDRMLAAGVRVLKIEGRARGAEYVKRVVECYDEALRAIEAGSYTPRLAAELKERLRTVFNRGFWEGYYAGRPVAEHSPAYGSSATRRKVYVGKVTNFYKKLSVAEVLVEAAPLAVGEELFFLGATTGMAEQRLEELHGPDGTPAQEVSQGRLCAIRTPGPVRRGDRLYKFVDTDSQANQSE</sequence>
<evidence type="ECO:0000256" key="1">
    <source>
        <dbReference type="ARBA" id="ARBA00022670"/>
    </source>
</evidence>
<evidence type="ECO:0000313" key="5">
    <source>
        <dbReference type="Proteomes" id="UP000319374"/>
    </source>
</evidence>
<dbReference type="OrthoDB" id="9807498at2"/>
<reference evidence="5" key="1">
    <citation type="submission" date="2019-06" db="EMBL/GenBank/DDBJ databases">
        <title>Alistipes onderdonkii subsp. vulgaris subsp. nov., Alistipes dispar sp. nov. and Alistipes communis sp. nov., isolated from human faeces, and creation of Alistipes onderdonkii subsp. onderdonkii subsp. nov.</title>
        <authorList>
            <person name="Sakamoto M."/>
            <person name="Ikeyama N."/>
            <person name="Ogata Y."/>
            <person name="Suda W."/>
            <person name="Iino T."/>
            <person name="Hattori M."/>
            <person name="Ohkuma M."/>
        </authorList>
    </citation>
    <scope>NUCLEOTIDE SEQUENCE [LARGE SCALE GENOMIC DNA]</scope>
    <source>
        <strain evidence="5">5CPEGH6</strain>
    </source>
</reference>
<evidence type="ECO:0000313" key="4">
    <source>
        <dbReference type="EMBL" id="BBL06641.1"/>
    </source>
</evidence>
<dbReference type="PANTHER" id="PTHR30217:SF6">
    <property type="entry name" value="TRNA HYDROXYLATION PROTEIN P"/>
    <property type="match status" value="1"/>
</dbReference>
<evidence type="ECO:0000256" key="2">
    <source>
        <dbReference type="ARBA" id="ARBA00022801"/>
    </source>
</evidence>
<dbReference type="InterPro" id="IPR001539">
    <property type="entry name" value="Peptidase_U32"/>
</dbReference>
<proteinExistence type="inferred from homology"/>